<keyword evidence="1" id="KW-0732">Signal</keyword>
<feature type="chain" id="PRO_5026671623" description="Peptidase M60 domain-containing protein" evidence="1">
    <location>
        <begin position="21"/>
        <end position="1284"/>
    </location>
</feature>
<evidence type="ECO:0000313" key="2">
    <source>
        <dbReference type="EMBL" id="VYU54505.1"/>
    </source>
</evidence>
<evidence type="ECO:0008006" key="3">
    <source>
        <dbReference type="Google" id="ProtNLM"/>
    </source>
</evidence>
<organism evidence="2">
    <name type="scientific">Paraprevotella clara</name>
    <dbReference type="NCBI Taxonomy" id="454154"/>
    <lineage>
        <taxon>Bacteria</taxon>
        <taxon>Pseudomonadati</taxon>
        <taxon>Bacteroidota</taxon>
        <taxon>Bacteroidia</taxon>
        <taxon>Bacteroidales</taxon>
        <taxon>Prevotellaceae</taxon>
        <taxon>Paraprevotella</taxon>
    </lineage>
</organism>
<sequence length="1284" mass="140592">MKKQLFLSLFLFVITSLLWAQTDMTDRIINPGFEDGVEGWYIRKVGRQTNDAFGLKEGTAYVESWRPAGDKAQDGSLEQVLTKLPAGTYTVTVAAQNIQQNTPDVVQTGVWVYANENKTEVGLPGEYSVTATTVDGTLEIGFLIKGATGNYVCVDNFRLTHEEPTEETYAVFREEMGKLLAEAEKIDEQLSTPEQKALNEAVATAKAILAQSSWEGIIEAYTALDNAIFNYRFSLASPDKPMDVTSYMTNPGFEDSTVGWINGGFNSQNNDAFGLKVGDYYCEFWGLVTDTDIHQDVELPNGDYRLTMVGQNIDQGNVNVPQQGAYVYANNVEKLVNVPGIYSLDFVVVDNKAQIGLYTRNCTGNYVCLDDFHLYYVGFDETAQKETLQQLINEGEALMVSHQHKDSLAALTKAVKDAKEVTEVKEIAACALALTTAIKASETSVADYKVLEGAIKEAEVLANEGVGSNGATEFQQAIDEAKSVYNTAVALKAEIDLMVKELAQAGVLYCAANPSGEVPIVKTYDFIPRGATGALGRLTVTGLKENDLKYQGFCWATHKNPTLSDDYVAEGEQLFDYPGLIYIMEPLQPATVYYVRAFAMTKDNAVGYGEVRKIITLPMGQCTWSYANNGEAADNERLNAACAGAMDYYNNWTSIQGYHISVSYDAGDGSAHGSYGGWITVGPNAGYQRIGTLMHEANHGIGVGQHWRWGWEELKASTKWQGLRPTKTPKIEPGIWWQGDQANLVVDFLTNGQDLCNGDGAHMGPFGINGSGTEFRLLYIANALQTQGLGEDGLPPTGGSPTPYYTIESEDTTKYYITNEDEAYGRATAYLTETSDGQLVYRTISSVEVVEDDAFAWHLIFQPQTCYYLLRNAKSGKYFTFRSGSIRTAEVAEPAGQESFHLMRGRVPVILGAGDQTVNTKGYWICEGKRNVETPPALQANGEGGTITVANQDFTNSATSQRWVFLTADQVRLADEGKIAVDKEKLRRYVAGAKEMSKVPHHDVSSDASASFTSLVNKTEASIDHLTSAAEVVSSIDAMYAGITTFMVGTALDGMSAYDLTFLIDNAGMESFEGWTCEQSDDLNFTNGVCEVASTFDLYQTLSQMPKGVYSAVVQGFERPGAYSQVGKDYMSGEDNVSAIVYLYNKSSKLQNIMAGGQKRKLGTASQVYTQGLYIPNNVASAVDYMEQQLYENKVVVEVKRDTDIKLGLKNNNSVSSDWTVFDNFKLSYYGTDVTVDDVTGIDGVEQEPDAGIRQGIYDLSGRAIANPTRPGIYIVNGKKVVIH</sequence>
<reference evidence="2" key="1">
    <citation type="submission" date="2019-11" db="EMBL/GenBank/DDBJ databases">
        <authorList>
            <person name="Feng L."/>
        </authorList>
    </citation>
    <scope>NUCLEOTIDE SEQUENCE</scope>
    <source>
        <strain evidence="2">PclaraLFYP37</strain>
    </source>
</reference>
<accession>A0A6N3FR59</accession>
<dbReference type="Gene3D" id="2.60.120.260">
    <property type="entry name" value="Galactose-binding domain-like"/>
    <property type="match status" value="2"/>
</dbReference>
<dbReference type="EMBL" id="CACRUT010000023">
    <property type="protein sequence ID" value="VYU54505.1"/>
    <property type="molecule type" value="Genomic_DNA"/>
</dbReference>
<gene>
    <name evidence="2" type="ORF">PCLFYP37_00177</name>
</gene>
<evidence type="ECO:0000256" key="1">
    <source>
        <dbReference type="SAM" id="SignalP"/>
    </source>
</evidence>
<name>A0A6N3FR59_9BACT</name>
<proteinExistence type="predicted"/>
<feature type="signal peptide" evidence="1">
    <location>
        <begin position="1"/>
        <end position="20"/>
    </location>
</feature>
<protein>
    <recommendedName>
        <fullName evidence="3">Peptidase M60 domain-containing protein</fullName>
    </recommendedName>
</protein>